<comment type="pathway">
    <text evidence="1 7">Amino-acid biosynthesis; L-arginine biosynthesis; N(2)-acetyl-L-ornithine from L-glutamate: step 3/4.</text>
</comment>
<dbReference type="Proteomes" id="UP000192491">
    <property type="component" value="Unassembled WGS sequence"/>
</dbReference>
<dbReference type="SUPFAM" id="SSF51735">
    <property type="entry name" value="NAD(P)-binding Rossmann-fold domains"/>
    <property type="match status" value="1"/>
</dbReference>
<dbReference type="GO" id="GO:0051287">
    <property type="term" value="F:NAD binding"/>
    <property type="evidence" value="ECO:0007669"/>
    <property type="project" value="InterPro"/>
</dbReference>
<keyword evidence="7" id="KW-0963">Cytoplasm</keyword>
<evidence type="ECO:0000256" key="8">
    <source>
        <dbReference type="PROSITE-ProRule" id="PRU10010"/>
    </source>
</evidence>
<dbReference type="SUPFAM" id="SSF55347">
    <property type="entry name" value="Glyceraldehyde-3-phosphate dehydrogenase-like, C-terminal domain"/>
    <property type="match status" value="1"/>
</dbReference>
<evidence type="ECO:0000256" key="2">
    <source>
        <dbReference type="ARBA" id="ARBA00022571"/>
    </source>
</evidence>
<dbReference type="InterPro" id="IPR036291">
    <property type="entry name" value="NAD(P)-bd_dom_sf"/>
</dbReference>
<evidence type="ECO:0000259" key="9">
    <source>
        <dbReference type="SMART" id="SM00859"/>
    </source>
</evidence>
<name>A0A1Y1QRR0_9GAMM</name>
<feature type="domain" description="Semialdehyde dehydrogenase NAD-binding" evidence="9">
    <location>
        <begin position="4"/>
        <end position="142"/>
    </location>
</feature>
<dbReference type="InterPro" id="IPR023013">
    <property type="entry name" value="AGPR_AS"/>
</dbReference>
<comment type="subcellular location">
    <subcellularLocation>
        <location evidence="7">Cytoplasm</location>
    </subcellularLocation>
</comment>
<comment type="function">
    <text evidence="7">Catalyzes the NADPH-dependent reduction of N-acetyl-5-glutamyl phosphate to yield N-acetyl-L-glutamate 5-semialdehyde.</text>
</comment>
<dbReference type="Gene3D" id="3.40.50.720">
    <property type="entry name" value="NAD(P)-binding Rossmann-like Domain"/>
    <property type="match status" value="1"/>
</dbReference>
<comment type="similarity">
    <text evidence="7">Belongs to the NAGSA dehydrogenase family. Type 1 subfamily.</text>
</comment>
<evidence type="ECO:0000256" key="6">
    <source>
        <dbReference type="ARBA" id="ARBA00050557"/>
    </source>
</evidence>
<comment type="catalytic activity">
    <reaction evidence="6 7">
        <text>N-acetyl-L-glutamate 5-semialdehyde + phosphate + NADP(+) = N-acetyl-L-glutamyl 5-phosphate + NADPH + H(+)</text>
        <dbReference type="Rhea" id="RHEA:21588"/>
        <dbReference type="ChEBI" id="CHEBI:15378"/>
        <dbReference type="ChEBI" id="CHEBI:29123"/>
        <dbReference type="ChEBI" id="CHEBI:43474"/>
        <dbReference type="ChEBI" id="CHEBI:57783"/>
        <dbReference type="ChEBI" id="CHEBI:57936"/>
        <dbReference type="ChEBI" id="CHEBI:58349"/>
        <dbReference type="EC" id="1.2.1.38"/>
    </reaction>
</comment>
<keyword evidence="5 7" id="KW-0560">Oxidoreductase</keyword>
<keyword evidence="2 7" id="KW-0055">Arginine biosynthesis</keyword>
<feature type="active site" evidence="7 8">
    <location>
        <position position="150"/>
    </location>
</feature>
<proteinExistence type="inferred from homology"/>
<dbReference type="PROSITE" id="PS01224">
    <property type="entry name" value="ARGC"/>
    <property type="match status" value="1"/>
</dbReference>
<reference evidence="10 11" key="1">
    <citation type="submission" date="2017-01" db="EMBL/GenBank/DDBJ databases">
        <title>Novel large sulfur bacteria in the metagenomes of groundwater-fed chemosynthetic microbial mats in the Lake Huron basin.</title>
        <authorList>
            <person name="Sharrar A.M."/>
            <person name="Flood B.E."/>
            <person name="Bailey J.V."/>
            <person name="Jones D.S."/>
            <person name="Biddanda B."/>
            <person name="Ruberg S.A."/>
            <person name="Marcus D.N."/>
            <person name="Dick G.J."/>
        </authorList>
    </citation>
    <scope>NUCLEOTIDE SEQUENCE [LARGE SCALE GENOMIC DNA]</scope>
    <source>
        <strain evidence="10">A8</strain>
    </source>
</reference>
<evidence type="ECO:0000256" key="3">
    <source>
        <dbReference type="ARBA" id="ARBA00022605"/>
    </source>
</evidence>
<organism evidence="10 11">
    <name type="scientific">Thiothrix lacustris</name>
    <dbReference type="NCBI Taxonomy" id="525917"/>
    <lineage>
        <taxon>Bacteria</taxon>
        <taxon>Pseudomonadati</taxon>
        <taxon>Pseudomonadota</taxon>
        <taxon>Gammaproteobacteria</taxon>
        <taxon>Thiotrichales</taxon>
        <taxon>Thiotrichaceae</taxon>
        <taxon>Thiothrix</taxon>
    </lineage>
</organism>
<keyword evidence="4 7" id="KW-0521">NADP</keyword>
<protein>
    <recommendedName>
        <fullName evidence="7">N-acetyl-gamma-glutamyl-phosphate reductase</fullName>
        <shortName evidence="7">AGPR</shortName>
        <ecNumber evidence="7">1.2.1.38</ecNumber>
    </recommendedName>
    <alternativeName>
        <fullName evidence="7">N-acetyl-glutamate semialdehyde dehydrogenase</fullName>
        <shortName evidence="7">NAGSA dehydrogenase</shortName>
    </alternativeName>
</protein>
<dbReference type="SMART" id="SM00859">
    <property type="entry name" value="Semialdhyde_dh"/>
    <property type="match status" value="1"/>
</dbReference>
<dbReference type="GO" id="GO:0003942">
    <property type="term" value="F:N-acetyl-gamma-glutamyl-phosphate reductase activity"/>
    <property type="evidence" value="ECO:0007669"/>
    <property type="project" value="UniProtKB-UniRule"/>
</dbReference>
<evidence type="ECO:0000256" key="4">
    <source>
        <dbReference type="ARBA" id="ARBA00022857"/>
    </source>
</evidence>
<dbReference type="UniPathway" id="UPA00068">
    <property type="reaction ID" value="UER00108"/>
</dbReference>
<evidence type="ECO:0000313" key="11">
    <source>
        <dbReference type="Proteomes" id="UP000192491"/>
    </source>
</evidence>
<dbReference type="Pfam" id="PF01118">
    <property type="entry name" value="Semialdhyde_dh"/>
    <property type="match status" value="1"/>
</dbReference>
<gene>
    <name evidence="7" type="primary">argC</name>
    <name evidence="10" type="ORF">BWK73_15355</name>
</gene>
<dbReference type="InterPro" id="IPR050085">
    <property type="entry name" value="AGPR"/>
</dbReference>
<dbReference type="FunFam" id="3.30.360.10:FF:000014">
    <property type="entry name" value="N-acetyl-gamma-glutamyl-phosphate reductase"/>
    <property type="match status" value="1"/>
</dbReference>
<dbReference type="InterPro" id="IPR000706">
    <property type="entry name" value="AGPR_type-1"/>
</dbReference>
<dbReference type="InterPro" id="IPR000534">
    <property type="entry name" value="Semialdehyde_DH_NAD-bd"/>
</dbReference>
<dbReference type="CDD" id="cd17895">
    <property type="entry name" value="AGPR_1_N"/>
    <property type="match status" value="1"/>
</dbReference>
<evidence type="ECO:0000313" key="10">
    <source>
        <dbReference type="EMBL" id="OQX12270.1"/>
    </source>
</evidence>
<dbReference type="EC" id="1.2.1.38" evidence="7"/>
<dbReference type="GO" id="GO:0006526">
    <property type="term" value="P:L-arginine biosynthetic process"/>
    <property type="evidence" value="ECO:0007669"/>
    <property type="project" value="UniProtKB-UniRule"/>
</dbReference>
<dbReference type="InterPro" id="IPR058924">
    <property type="entry name" value="AGPR_dimerisation_dom"/>
</dbReference>
<dbReference type="NCBIfam" id="TIGR01850">
    <property type="entry name" value="argC"/>
    <property type="match status" value="1"/>
</dbReference>
<dbReference type="PANTHER" id="PTHR32338:SF10">
    <property type="entry name" value="N-ACETYL-GAMMA-GLUTAMYL-PHOSPHATE REDUCTASE, CHLOROPLASTIC-RELATED"/>
    <property type="match status" value="1"/>
</dbReference>
<dbReference type="GO" id="GO:0005737">
    <property type="term" value="C:cytoplasm"/>
    <property type="evidence" value="ECO:0007669"/>
    <property type="project" value="UniProtKB-SubCell"/>
</dbReference>
<comment type="caution">
    <text evidence="10">The sequence shown here is derived from an EMBL/GenBank/DDBJ whole genome shotgun (WGS) entry which is preliminary data.</text>
</comment>
<evidence type="ECO:0000256" key="5">
    <source>
        <dbReference type="ARBA" id="ARBA00023002"/>
    </source>
</evidence>
<accession>A0A1Y1QRR0</accession>
<sequence>MSKKIGIVGATGYTGVELLRLLVNHPGVTLSYVTSRENAGMRVDAMFPNLRGYVDLTFSTPSDEQLAECDLVFFATPNGVAMKSAQVLLDAGVKVIDLAADFRIKDIALWEKWYGMTHASPDLVAEAVYGLPELNRAAVQQARLVANPGCYPTAVTLGLLPLVENKLIDLQGIIADTKSGASGAGRKAEVATLLCEAGDSFKAYAVAGHRHQPEIAQTLSLMAGCPINPTFVPHLLPMIRGIHATLYAMLQEGSVDLQQLYQNRYAAEPFVDVMPAGSHPETRSVRGANFCRIAVHRPGNAERVVVLSVIDNLVKGAAGQAVQNMNLMLGFAEDTALRHPGLLP</sequence>
<dbReference type="Gene3D" id="3.30.360.10">
    <property type="entry name" value="Dihydrodipicolinate Reductase, domain 2"/>
    <property type="match status" value="1"/>
</dbReference>
<dbReference type="HAMAP" id="MF_00150">
    <property type="entry name" value="ArgC_type1"/>
    <property type="match status" value="1"/>
</dbReference>
<keyword evidence="3 7" id="KW-0028">Amino-acid biosynthesis</keyword>
<dbReference type="CDD" id="cd23934">
    <property type="entry name" value="AGPR_1_C"/>
    <property type="match status" value="1"/>
</dbReference>
<dbReference type="Pfam" id="PF22698">
    <property type="entry name" value="Semialdhyde_dhC_1"/>
    <property type="match status" value="1"/>
</dbReference>
<dbReference type="AlphaFoldDB" id="A0A1Y1QRR0"/>
<evidence type="ECO:0000256" key="1">
    <source>
        <dbReference type="ARBA" id="ARBA00004862"/>
    </source>
</evidence>
<evidence type="ECO:0000256" key="7">
    <source>
        <dbReference type="HAMAP-Rule" id="MF_00150"/>
    </source>
</evidence>
<dbReference type="PANTHER" id="PTHR32338">
    <property type="entry name" value="N-ACETYL-GAMMA-GLUTAMYL-PHOSPHATE REDUCTASE, CHLOROPLASTIC-RELATED-RELATED"/>
    <property type="match status" value="1"/>
</dbReference>
<dbReference type="EMBL" id="MTEJ01000069">
    <property type="protein sequence ID" value="OQX12270.1"/>
    <property type="molecule type" value="Genomic_DNA"/>
</dbReference>
<dbReference type="GO" id="GO:0070401">
    <property type="term" value="F:NADP+ binding"/>
    <property type="evidence" value="ECO:0007669"/>
    <property type="project" value="InterPro"/>
</dbReference>